<reference evidence="3" key="1">
    <citation type="journal article" date="2019" name="Int. J. Syst. Evol. Microbiol.">
        <title>The Global Catalogue of Microorganisms (GCM) 10K type strain sequencing project: providing services to taxonomists for standard genome sequencing and annotation.</title>
        <authorList>
            <consortium name="The Broad Institute Genomics Platform"/>
            <consortium name="The Broad Institute Genome Sequencing Center for Infectious Disease"/>
            <person name="Wu L."/>
            <person name="Ma J."/>
        </authorList>
    </citation>
    <scope>NUCLEOTIDE SEQUENCE [LARGE SCALE GENOMIC DNA]</scope>
    <source>
        <strain evidence="3">TISTR 2241</strain>
    </source>
</reference>
<dbReference type="GO" id="GO:0016787">
    <property type="term" value="F:hydrolase activity"/>
    <property type="evidence" value="ECO:0007669"/>
    <property type="project" value="UniProtKB-KW"/>
</dbReference>
<dbReference type="Proteomes" id="UP001597458">
    <property type="component" value="Unassembled WGS sequence"/>
</dbReference>
<sequence length="239" mass="27515">MLRKETNGFSYDFYEPKDVKKDISIVLFHGWGSTVESQKELATRLTKHGYSVIVPEIIYHDDRQPLGNYLSKEIKYAYFWKTVMVSIDEASAFYKLLNIPTENLVLMGISMGGFIVNGTIAAHDQFAGLVNINGSGSFVLSEQLFRVMDDQPEMTDKEKQLLENYDPIKKGRLKAPILMLHGTQDTQVSIEGQKNYYTYLTEQLRKTNVFFNEYSDINHTISDEMIEDLIQWLNQLTLS</sequence>
<dbReference type="Pfam" id="PF00326">
    <property type="entry name" value="Peptidase_S9"/>
    <property type="match status" value="1"/>
</dbReference>
<accession>A0ABW5PQS2</accession>
<dbReference type="InterPro" id="IPR029058">
    <property type="entry name" value="AB_hydrolase_fold"/>
</dbReference>
<dbReference type="SUPFAM" id="SSF53474">
    <property type="entry name" value="alpha/beta-Hydrolases"/>
    <property type="match status" value="1"/>
</dbReference>
<dbReference type="PANTHER" id="PTHR22946">
    <property type="entry name" value="DIENELACTONE HYDROLASE DOMAIN-CONTAINING PROTEIN-RELATED"/>
    <property type="match status" value="1"/>
</dbReference>
<keyword evidence="2" id="KW-0378">Hydrolase</keyword>
<feature type="domain" description="Peptidase S9 prolyl oligopeptidase catalytic" evidence="1">
    <location>
        <begin position="93"/>
        <end position="223"/>
    </location>
</feature>
<gene>
    <name evidence="2" type="ORF">ACFSTF_07820</name>
</gene>
<organism evidence="2 3">
    <name type="scientific">Terrilactibacillus laevilacticus</name>
    <dbReference type="NCBI Taxonomy" id="1380157"/>
    <lineage>
        <taxon>Bacteria</taxon>
        <taxon>Bacillati</taxon>
        <taxon>Bacillota</taxon>
        <taxon>Bacilli</taxon>
        <taxon>Bacillales</taxon>
        <taxon>Bacillaceae</taxon>
        <taxon>Terrilactibacillus</taxon>
    </lineage>
</organism>
<name>A0ABW5PQS2_9BACI</name>
<dbReference type="InterPro" id="IPR050261">
    <property type="entry name" value="FrsA_esterase"/>
</dbReference>
<dbReference type="RefSeq" id="WP_181406455.1">
    <property type="nucleotide sequence ID" value="NZ_JBHUMR010000009.1"/>
</dbReference>
<evidence type="ECO:0000313" key="3">
    <source>
        <dbReference type="Proteomes" id="UP001597458"/>
    </source>
</evidence>
<dbReference type="Gene3D" id="3.40.50.1820">
    <property type="entry name" value="alpha/beta hydrolase"/>
    <property type="match status" value="1"/>
</dbReference>
<dbReference type="EC" id="3.4.-.-" evidence="2"/>
<evidence type="ECO:0000259" key="1">
    <source>
        <dbReference type="Pfam" id="PF00326"/>
    </source>
</evidence>
<proteinExistence type="predicted"/>
<protein>
    <submittedName>
        <fullName evidence="2">Alpha/beta hydrolase family protein</fullName>
        <ecNumber evidence="2">3.4.-.-</ecNumber>
    </submittedName>
</protein>
<evidence type="ECO:0000313" key="2">
    <source>
        <dbReference type="EMBL" id="MFD2617217.1"/>
    </source>
</evidence>
<dbReference type="InterPro" id="IPR001375">
    <property type="entry name" value="Peptidase_S9_cat"/>
</dbReference>
<dbReference type="EMBL" id="JBHUMR010000009">
    <property type="protein sequence ID" value="MFD2617217.1"/>
    <property type="molecule type" value="Genomic_DNA"/>
</dbReference>
<comment type="caution">
    <text evidence="2">The sequence shown here is derived from an EMBL/GenBank/DDBJ whole genome shotgun (WGS) entry which is preliminary data.</text>
</comment>
<keyword evidence="3" id="KW-1185">Reference proteome</keyword>